<proteinExistence type="predicted"/>
<evidence type="ECO:0000313" key="2">
    <source>
        <dbReference type="Proteomes" id="UP001629744"/>
    </source>
</evidence>
<evidence type="ECO:0000313" key="1">
    <source>
        <dbReference type="EMBL" id="MFM1727476.1"/>
    </source>
</evidence>
<name>A0ABW9FPL8_9NOCA</name>
<reference evidence="1 2" key="1">
    <citation type="submission" date="2023-11" db="EMBL/GenBank/DDBJ databases">
        <authorList>
            <person name="Val-Calvo J."/>
            <person name="Scortti M."/>
            <person name="Vazquez-Boland J."/>
        </authorList>
    </citation>
    <scope>NUCLEOTIDE SEQUENCE [LARGE SCALE GENOMIC DNA]</scope>
    <source>
        <strain evidence="1 2">DSM 46662</strain>
    </source>
</reference>
<accession>A0ABW9FPL8</accession>
<comment type="caution">
    <text evidence="1">The sequence shown here is derived from an EMBL/GenBank/DDBJ whole genome shotgun (WGS) entry which is preliminary data.</text>
</comment>
<dbReference type="Proteomes" id="UP001629744">
    <property type="component" value="Unassembled WGS sequence"/>
</dbReference>
<gene>
    <name evidence="1" type="ORF">ABEU19_000937</name>
</gene>
<keyword evidence="2" id="KW-1185">Reference proteome</keyword>
<dbReference type="EMBL" id="JBDLNU010000001">
    <property type="protein sequence ID" value="MFM1727476.1"/>
    <property type="molecule type" value="Genomic_DNA"/>
</dbReference>
<dbReference type="RefSeq" id="WP_348607621.1">
    <property type="nucleotide sequence ID" value="NZ_CP157276.1"/>
</dbReference>
<protein>
    <submittedName>
        <fullName evidence="1">Uncharacterized protein</fullName>
    </submittedName>
</protein>
<sequence length="163" mass="17963">MLTFEAFDNYPPRPARTIVAAARIPGGLRAVMAVLGTRLGRRGPAMRGWMSKRPVPKEVMDAWFRPATADRNIRRDLAKYVVSVPRRAELRDIAARSVEFTGPVLKERSGDRHGVGHGRAIAGFGSAAPAVRFPGRNTCLQSWTERDVSPGHGRSDSQIVVQY</sequence>
<organism evidence="1 2">
    <name type="scientific">Prescottella soli</name>
    <dbReference type="NCBI Taxonomy" id="1543852"/>
    <lineage>
        <taxon>Bacteria</taxon>
        <taxon>Bacillati</taxon>
        <taxon>Actinomycetota</taxon>
        <taxon>Actinomycetes</taxon>
        <taxon>Mycobacteriales</taxon>
        <taxon>Nocardiaceae</taxon>
        <taxon>Prescottella</taxon>
    </lineage>
</organism>